<dbReference type="PANTHER" id="PTHR11802:SF479">
    <property type="entry name" value="CARBOXYPEPTIDASE"/>
    <property type="match status" value="1"/>
</dbReference>
<dbReference type="InterPro" id="IPR018202">
    <property type="entry name" value="Ser_caboxypep_ser_AS"/>
</dbReference>
<evidence type="ECO:0000256" key="3">
    <source>
        <dbReference type="ARBA" id="ARBA00022670"/>
    </source>
</evidence>
<proteinExistence type="inferred from homology"/>
<evidence type="ECO:0000256" key="5">
    <source>
        <dbReference type="ARBA" id="ARBA00023180"/>
    </source>
</evidence>
<dbReference type="EC" id="3.4.16.-" evidence="6"/>
<feature type="chain" id="PRO_5035960114" description="Carboxypeptidase" evidence="6">
    <location>
        <begin position="21"/>
        <end position="488"/>
    </location>
</feature>
<evidence type="ECO:0000313" key="7">
    <source>
        <dbReference type="EMBL" id="KAE8238679.1"/>
    </source>
</evidence>
<reference evidence="7" key="1">
    <citation type="submission" date="2016-04" db="EMBL/GenBank/DDBJ databases">
        <authorList>
            <person name="Nguyen H.D."/>
            <person name="Samba Siva P."/>
            <person name="Cullis J."/>
            <person name="Levesque C.A."/>
            <person name="Hambleton S."/>
        </authorList>
    </citation>
    <scope>NUCLEOTIDE SEQUENCE</scope>
    <source>
        <strain evidence="7">DAOMC 236416</strain>
    </source>
</reference>
<sequence length="488" mass="54134">MIHFRLLLATVGLIGSMARAGVVPASSGFINPISNPKAKPFHVSRNVPGIPFALNDSYAGYLPVSKGDTSREIFFWMFPADTPTNNTVLWLQGGPGCSGFEGLFEESGPISLLPNSTKVIKNPYSWTRAANMIFVDQPIGTGLSRGTVKVRNEKDVSRELIGFLENFFDVFQELKGNPFYITAESYGGMYGPYLADAIHSRPDAVNAKAGINLKGLATIDAILNEYWGGEEIPALPYAIAHQHDLKLSDDFLKRLTANASAGGILGYLDKWLTYPPKGRLPVPQVFFDNPDFSIWNSINEEARARIGPSYNAYNTRPEWSWYAYQDPLGESQDLGFSATNFVNNVKGFKEAIHADPSIQWRLCGTRQHVFVNDTDTSPAPDNGVLNRVIDRNTRTLIQHGLQDFVLIANGTRLAIQNTTFGGLQGFQKQPHRQFIVDGKVEGTYHHERKLTYIEYKNAGHEIPFFVPDGAFKALRYLVGDISVHELGN</sequence>
<keyword evidence="2 6" id="KW-0121">Carboxypeptidase</keyword>
<dbReference type="PRINTS" id="PR00724">
    <property type="entry name" value="CRBOXYPTASEC"/>
</dbReference>
<evidence type="ECO:0000313" key="8">
    <source>
        <dbReference type="Proteomes" id="UP000077521"/>
    </source>
</evidence>
<keyword evidence="3 6" id="KW-0645">Protease</keyword>
<dbReference type="Pfam" id="PF00450">
    <property type="entry name" value="Peptidase_S10"/>
    <property type="match status" value="1"/>
</dbReference>
<dbReference type="InterPro" id="IPR001563">
    <property type="entry name" value="Peptidase_S10"/>
</dbReference>
<dbReference type="PANTHER" id="PTHR11802">
    <property type="entry name" value="SERINE PROTEASE FAMILY S10 SERINE CARBOXYPEPTIDASE"/>
    <property type="match status" value="1"/>
</dbReference>
<organism evidence="7 8">
    <name type="scientific">Tilletia indica</name>
    <dbReference type="NCBI Taxonomy" id="43049"/>
    <lineage>
        <taxon>Eukaryota</taxon>
        <taxon>Fungi</taxon>
        <taxon>Dikarya</taxon>
        <taxon>Basidiomycota</taxon>
        <taxon>Ustilaginomycotina</taxon>
        <taxon>Exobasidiomycetes</taxon>
        <taxon>Tilletiales</taxon>
        <taxon>Tilletiaceae</taxon>
        <taxon>Tilletia</taxon>
    </lineage>
</organism>
<reference evidence="7" key="2">
    <citation type="journal article" date="2019" name="IMA Fungus">
        <title>Genome sequencing and comparison of five Tilletia species to identify candidate genes for the detection of regulated species infecting wheat.</title>
        <authorList>
            <person name="Nguyen H.D.T."/>
            <person name="Sultana T."/>
            <person name="Kesanakurti P."/>
            <person name="Hambleton S."/>
        </authorList>
    </citation>
    <scope>NUCLEOTIDE SEQUENCE</scope>
    <source>
        <strain evidence="7">DAOMC 236416</strain>
    </source>
</reference>
<keyword evidence="6" id="KW-0732">Signal</keyword>
<evidence type="ECO:0000256" key="4">
    <source>
        <dbReference type="ARBA" id="ARBA00022801"/>
    </source>
</evidence>
<name>A0A8T8SF38_9BASI</name>
<dbReference type="EMBL" id="LWDF02001456">
    <property type="protein sequence ID" value="KAE8238679.1"/>
    <property type="molecule type" value="Genomic_DNA"/>
</dbReference>
<comment type="similarity">
    <text evidence="1 6">Belongs to the peptidase S10 family.</text>
</comment>
<dbReference type="Gene3D" id="3.40.50.1820">
    <property type="entry name" value="alpha/beta hydrolase"/>
    <property type="match status" value="1"/>
</dbReference>
<dbReference type="Proteomes" id="UP000077521">
    <property type="component" value="Unassembled WGS sequence"/>
</dbReference>
<keyword evidence="4 6" id="KW-0378">Hydrolase</keyword>
<comment type="caution">
    <text evidence="7">The sequence shown here is derived from an EMBL/GenBank/DDBJ whole genome shotgun (WGS) entry which is preliminary data.</text>
</comment>
<keyword evidence="5" id="KW-0325">Glycoprotein</keyword>
<evidence type="ECO:0000256" key="2">
    <source>
        <dbReference type="ARBA" id="ARBA00022645"/>
    </source>
</evidence>
<keyword evidence="8" id="KW-1185">Reference proteome</keyword>
<dbReference type="GO" id="GO:0004185">
    <property type="term" value="F:serine-type carboxypeptidase activity"/>
    <property type="evidence" value="ECO:0007669"/>
    <property type="project" value="UniProtKB-UniRule"/>
</dbReference>
<dbReference type="PROSITE" id="PS00131">
    <property type="entry name" value="CARBOXYPEPT_SER_SER"/>
    <property type="match status" value="1"/>
</dbReference>
<dbReference type="AlphaFoldDB" id="A0A8T8SF38"/>
<protein>
    <recommendedName>
        <fullName evidence="6">Carboxypeptidase</fullName>
        <ecNumber evidence="6">3.4.16.-</ecNumber>
    </recommendedName>
</protein>
<dbReference type="GO" id="GO:0006508">
    <property type="term" value="P:proteolysis"/>
    <property type="evidence" value="ECO:0007669"/>
    <property type="project" value="UniProtKB-KW"/>
</dbReference>
<gene>
    <name evidence="7" type="ORF">A4X13_0g8420</name>
</gene>
<evidence type="ECO:0000256" key="6">
    <source>
        <dbReference type="RuleBase" id="RU361156"/>
    </source>
</evidence>
<accession>A0A8T8SF38</accession>
<dbReference type="SUPFAM" id="SSF53474">
    <property type="entry name" value="alpha/beta-Hydrolases"/>
    <property type="match status" value="1"/>
</dbReference>
<dbReference type="InterPro" id="IPR029058">
    <property type="entry name" value="AB_hydrolase_fold"/>
</dbReference>
<evidence type="ECO:0000256" key="1">
    <source>
        <dbReference type="ARBA" id="ARBA00009431"/>
    </source>
</evidence>
<feature type="signal peptide" evidence="6">
    <location>
        <begin position="1"/>
        <end position="20"/>
    </location>
</feature>